<evidence type="ECO:0000313" key="4">
    <source>
        <dbReference type="Proteomes" id="UP000503441"/>
    </source>
</evidence>
<keyword evidence="2" id="KW-0812">Transmembrane</keyword>
<dbReference type="RefSeq" id="WP_166329151.1">
    <property type="nucleotide sequence ID" value="NZ_CP049933.1"/>
</dbReference>
<protein>
    <submittedName>
        <fullName evidence="3">DUF4244 domain-containing protein</fullName>
    </submittedName>
</protein>
<dbReference type="Pfam" id="PF14029">
    <property type="entry name" value="DUF4244"/>
    <property type="match status" value="1"/>
</dbReference>
<feature type="region of interest" description="Disordered" evidence="1">
    <location>
        <begin position="1"/>
        <end position="37"/>
    </location>
</feature>
<accession>A0ABX6JUL5</accession>
<dbReference type="EMBL" id="CP049933">
    <property type="protein sequence ID" value="QIM17983.1"/>
    <property type="molecule type" value="Genomic_DNA"/>
</dbReference>
<feature type="compositionally biased region" description="Basic and acidic residues" evidence="1">
    <location>
        <begin position="1"/>
        <end position="12"/>
    </location>
</feature>
<evidence type="ECO:0000256" key="1">
    <source>
        <dbReference type="SAM" id="MobiDB-lite"/>
    </source>
</evidence>
<keyword evidence="4" id="KW-1185">Reference proteome</keyword>
<evidence type="ECO:0000256" key="2">
    <source>
        <dbReference type="SAM" id="Phobius"/>
    </source>
</evidence>
<gene>
    <name evidence="3" type="ORF">G7066_03550</name>
</gene>
<sequence length="104" mass="11205">MGSKLELVRNEHQLQAAEKPIHNPVERSGPSQKDEATWLDTKARRAVGVVRRVLRDEEGAVTAEYAIVIVAAVAFAGILVAIMRSDTIRTMLVGLIENALGTGG</sequence>
<evidence type="ECO:0000313" key="3">
    <source>
        <dbReference type="EMBL" id="QIM17983.1"/>
    </source>
</evidence>
<proteinExistence type="predicted"/>
<feature type="transmembrane region" description="Helical" evidence="2">
    <location>
        <begin position="65"/>
        <end position="83"/>
    </location>
</feature>
<reference evidence="3 4" key="1">
    <citation type="submission" date="2020-03" db="EMBL/GenBank/DDBJ databases">
        <title>Leucobacter sp. nov., isolated from beetles.</title>
        <authorList>
            <person name="Hyun D.-W."/>
            <person name="Bae J.-W."/>
        </authorList>
    </citation>
    <scope>NUCLEOTIDE SEQUENCE [LARGE SCALE GENOMIC DNA]</scope>
    <source>
        <strain evidence="3 4">HDW9A</strain>
    </source>
</reference>
<dbReference type="InterPro" id="IPR025338">
    <property type="entry name" value="DUF4244"/>
</dbReference>
<dbReference type="Proteomes" id="UP000503441">
    <property type="component" value="Chromosome"/>
</dbReference>
<name>A0ABX6JUL5_9MICO</name>
<keyword evidence="2" id="KW-0472">Membrane</keyword>
<keyword evidence="2" id="KW-1133">Transmembrane helix</keyword>
<organism evidence="3 4">
    <name type="scientific">Leucobacter coleopterorum</name>
    <dbReference type="NCBI Taxonomy" id="2714933"/>
    <lineage>
        <taxon>Bacteria</taxon>
        <taxon>Bacillati</taxon>
        <taxon>Actinomycetota</taxon>
        <taxon>Actinomycetes</taxon>
        <taxon>Micrococcales</taxon>
        <taxon>Microbacteriaceae</taxon>
        <taxon>Leucobacter</taxon>
    </lineage>
</organism>